<comment type="caution">
    <text evidence="1">The sequence shown here is derived from an EMBL/GenBank/DDBJ whole genome shotgun (WGS) entry which is preliminary data.</text>
</comment>
<proteinExistence type="predicted"/>
<keyword evidence="2" id="KW-1185">Reference proteome</keyword>
<organism evidence="1 2">
    <name type="scientific">Hyalomma asiaticum</name>
    <name type="common">Tick</name>
    <dbReference type="NCBI Taxonomy" id="266040"/>
    <lineage>
        <taxon>Eukaryota</taxon>
        <taxon>Metazoa</taxon>
        <taxon>Ecdysozoa</taxon>
        <taxon>Arthropoda</taxon>
        <taxon>Chelicerata</taxon>
        <taxon>Arachnida</taxon>
        <taxon>Acari</taxon>
        <taxon>Parasitiformes</taxon>
        <taxon>Ixodida</taxon>
        <taxon>Ixodoidea</taxon>
        <taxon>Ixodidae</taxon>
        <taxon>Hyalomminae</taxon>
        <taxon>Hyalomma</taxon>
    </lineage>
</organism>
<evidence type="ECO:0000313" key="2">
    <source>
        <dbReference type="Proteomes" id="UP000821845"/>
    </source>
</evidence>
<evidence type="ECO:0000313" key="1">
    <source>
        <dbReference type="EMBL" id="KAH6934904.1"/>
    </source>
</evidence>
<name>A0ACB7SLV6_HYAAI</name>
<dbReference type="Proteomes" id="UP000821845">
    <property type="component" value="Chromosome 3"/>
</dbReference>
<protein>
    <submittedName>
        <fullName evidence="1">Uncharacterized protein</fullName>
    </submittedName>
</protein>
<dbReference type="EMBL" id="CM023483">
    <property type="protein sequence ID" value="KAH6934904.1"/>
    <property type="molecule type" value="Genomic_DNA"/>
</dbReference>
<accession>A0ACB7SLV6</accession>
<gene>
    <name evidence="1" type="ORF">HPB50_001825</name>
</gene>
<reference evidence="1" key="1">
    <citation type="submission" date="2020-05" db="EMBL/GenBank/DDBJ databases">
        <title>Large-scale comparative analyses of tick genomes elucidate their genetic diversity and vector capacities.</title>
        <authorList>
            <person name="Jia N."/>
            <person name="Wang J."/>
            <person name="Shi W."/>
            <person name="Du L."/>
            <person name="Sun Y."/>
            <person name="Zhan W."/>
            <person name="Jiang J."/>
            <person name="Wang Q."/>
            <person name="Zhang B."/>
            <person name="Ji P."/>
            <person name="Sakyi L.B."/>
            <person name="Cui X."/>
            <person name="Yuan T."/>
            <person name="Jiang B."/>
            <person name="Yang W."/>
            <person name="Lam T.T.-Y."/>
            <person name="Chang Q."/>
            <person name="Ding S."/>
            <person name="Wang X."/>
            <person name="Zhu J."/>
            <person name="Ruan X."/>
            <person name="Zhao L."/>
            <person name="Wei J."/>
            <person name="Que T."/>
            <person name="Du C."/>
            <person name="Cheng J."/>
            <person name="Dai P."/>
            <person name="Han X."/>
            <person name="Huang E."/>
            <person name="Gao Y."/>
            <person name="Liu J."/>
            <person name="Shao H."/>
            <person name="Ye R."/>
            <person name="Li L."/>
            <person name="Wei W."/>
            <person name="Wang X."/>
            <person name="Wang C."/>
            <person name="Yang T."/>
            <person name="Huo Q."/>
            <person name="Li W."/>
            <person name="Guo W."/>
            <person name="Chen H."/>
            <person name="Zhou L."/>
            <person name="Ni X."/>
            <person name="Tian J."/>
            <person name="Zhou Y."/>
            <person name="Sheng Y."/>
            <person name="Liu T."/>
            <person name="Pan Y."/>
            <person name="Xia L."/>
            <person name="Li J."/>
            <person name="Zhao F."/>
            <person name="Cao W."/>
        </authorList>
    </citation>
    <scope>NUCLEOTIDE SEQUENCE</scope>
    <source>
        <strain evidence="1">Hyas-2018</strain>
    </source>
</reference>
<sequence length="61" mass="6799">MQAFGDEIMRVPLTRPQRKEHPGYPASPNEILEADFSAQEIRADLQTLKTKSASGADRITN</sequence>